<dbReference type="Proteomes" id="UP000233343">
    <property type="component" value="Unassembled WGS sequence"/>
</dbReference>
<name>A0A2N0ZIB6_9BACI</name>
<evidence type="ECO:0000313" key="2">
    <source>
        <dbReference type="Proteomes" id="UP000233343"/>
    </source>
</evidence>
<gene>
    <name evidence="1" type="ORF">CWS20_09580</name>
</gene>
<sequence>MTLNILFFTITVRKRNRTVEDMMREEKAYQMLEENKQRQFNMYHPF</sequence>
<dbReference type="InterPro" id="IPR012655">
    <property type="entry name" value="YrzI"/>
</dbReference>
<reference evidence="1 2" key="1">
    <citation type="journal article" date="2010" name="Int. J. Syst. Evol. Microbiol.">
        <title>Bacillus horneckiae sp. nov., isolated from a spacecraft-assembly clean room.</title>
        <authorList>
            <person name="Vaishampayan P."/>
            <person name="Probst A."/>
            <person name="Krishnamurthi S."/>
            <person name="Ghosh S."/>
            <person name="Osman S."/>
            <person name="McDowall A."/>
            <person name="Ruckmani A."/>
            <person name="Mayilraj S."/>
            <person name="Venkateswaran K."/>
        </authorList>
    </citation>
    <scope>NUCLEOTIDE SEQUENCE [LARGE SCALE GENOMIC DNA]</scope>
    <source>
        <strain evidence="2">1PO1SC</strain>
    </source>
</reference>
<evidence type="ECO:0000313" key="1">
    <source>
        <dbReference type="EMBL" id="PKG29231.1"/>
    </source>
</evidence>
<dbReference type="EMBL" id="PISD01000018">
    <property type="protein sequence ID" value="PKG29231.1"/>
    <property type="molecule type" value="Genomic_DNA"/>
</dbReference>
<dbReference type="Pfam" id="PF09501">
    <property type="entry name" value="Bac_small_YrzI"/>
    <property type="match status" value="1"/>
</dbReference>
<organism evidence="1 2">
    <name type="scientific">Cytobacillus horneckiae</name>
    <dbReference type="NCBI Taxonomy" id="549687"/>
    <lineage>
        <taxon>Bacteria</taxon>
        <taxon>Bacillati</taxon>
        <taxon>Bacillota</taxon>
        <taxon>Bacilli</taxon>
        <taxon>Bacillales</taxon>
        <taxon>Bacillaceae</taxon>
        <taxon>Cytobacillus</taxon>
    </lineage>
</organism>
<proteinExistence type="predicted"/>
<dbReference type="AlphaFoldDB" id="A0A2N0ZIB6"/>
<dbReference type="RefSeq" id="WP_083957187.1">
    <property type="nucleotide sequence ID" value="NZ_CP194732.1"/>
</dbReference>
<accession>A0A2N0ZIB6</accession>
<protein>
    <submittedName>
        <fullName evidence="1">YrzI family small protein</fullName>
    </submittedName>
</protein>
<comment type="caution">
    <text evidence="1">The sequence shown here is derived from an EMBL/GenBank/DDBJ whole genome shotgun (WGS) entry which is preliminary data.</text>
</comment>
<keyword evidence="2" id="KW-1185">Reference proteome</keyword>